<evidence type="ECO:0000256" key="1">
    <source>
        <dbReference type="SAM" id="SignalP"/>
    </source>
</evidence>
<keyword evidence="3" id="KW-1185">Reference proteome</keyword>
<reference evidence="2 3" key="1">
    <citation type="submission" date="2021-03" db="EMBL/GenBank/DDBJ databases">
        <title>novel species in genus Cellulomonas.</title>
        <authorList>
            <person name="Zhang G."/>
        </authorList>
    </citation>
    <scope>NUCLEOTIDE SEQUENCE [LARGE SCALE GENOMIC DNA]</scope>
    <source>
        <strain evidence="3">zg-ZUI188</strain>
    </source>
</reference>
<dbReference type="Proteomes" id="UP000678317">
    <property type="component" value="Unassembled WGS sequence"/>
</dbReference>
<accession>A0ABS3SIF1</accession>
<dbReference type="EMBL" id="JAGFBM010000007">
    <property type="protein sequence ID" value="MBO3085525.1"/>
    <property type="molecule type" value="Genomic_DNA"/>
</dbReference>
<name>A0ABS3SIF1_9CELL</name>
<evidence type="ECO:0008006" key="4">
    <source>
        <dbReference type="Google" id="ProtNLM"/>
    </source>
</evidence>
<feature type="signal peptide" evidence="1">
    <location>
        <begin position="1"/>
        <end position="27"/>
    </location>
</feature>
<dbReference type="PROSITE" id="PS51257">
    <property type="entry name" value="PROKAR_LIPOPROTEIN"/>
    <property type="match status" value="1"/>
</dbReference>
<evidence type="ECO:0000313" key="3">
    <source>
        <dbReference type="Proteomes" id="UP000678317"/>
    </source>
</evidence>
<protein>
    <recommendedName>
        <fullName evidence="4">DUF3558 domain-containing protein</fullName>
    </recommendedName>
</protein>
<keyword evidence="1" id="KW-0732">Signal</keyword>
<dbReference type="RefSeq" id="WP_208213351.1">
    <property type="nucleotide sequence ID" value="NZ_CP074404.1"/>
</dbReference>
<comment type="caution">
    <text evidence="2">The sequence shown here is derived from an EMBL/GenBank/DDBJ whole genome shotgun (WGS) entry which is preliminary data.</text>
</comment>
<proteinExistence type="predicted"/>
<organism evidence="2 3">
    <name type="scientific">Cellulomonas fengjieae</name>
    <dbReference type="NCBI Taxonomy" id="2819978"/>
    <lineage>
        <taxon>Bacteria</taxon>
        <taxon>Bacillati</taxon>
        <taxon>Actinomycetota</taxon>
        <taxon>Actinomycetes</taxon>
        <taxon>Micrococcales</taxon>
        <taxon>Cellulomonadaceae</taxon>
        <taxon>Cellulomonas</taxon>
    </lineage>
</organism>
<sequence>MRRRPLAVGLVAAVLVLGACTSPDTTAVPDTADGPYVCDGVPERGVELALGGASEATQTGSWTADGPAFSCSVTRDGGKVLVTYGDPSTFLPLEQAADQEGAEAIDADVDGSGYLFGDSKPTAMWVCGERVLAAELIDVDTEGRDPRADARALLTSMLPWACGDADAPKAG</sequence>
<evidence type="ECO:0000313" key="2">
    <source>
        <dbReference type="EMBL" id="MBO3085525.1"/>
    </source>
</evidence>
<feature type="chain" id="PRO_5045166983" description="DUF3558 domain-containing protein" evidence="1">
    <location>
        <begin position="28"/>
        <end position="171"/>
    </location>
</feature>
<gene>
    <name evidence="2" type="ORF">J4035_12850</name>
</gene>